<dbReference type="EMBL" id="CAJVPW010020779">
    <property type="protein sequence ID" value="CAG8690595.1"/>
    <property type="molecule type" value="Genomic_DNA"/>
</dbReference>
<evidence type="ECO:0000313" key="1">
    <source>
        <dbReference type="EMBL" id="CAG8690595.1"/>
    </source>
</evidence>
<name>A0ACA9P431_9GLOM</name>
<evidence type="ECO:0000313" key="2">
    <source>
        <dbReference type="Proteomes" id="UP000789366"/>
    </source>
</evidence>
<feature type="non-terminal residue" evidence="1">
    <location>
        <position position="59"/>
    </location>
</feature>
<accession>A0ACA9P431</accession>
<protein>
    <submittedName>
        <fullName evidence="1">5860_t:CDS:1</fullName>
    </submittedName>
</protein>
<organism evidence="1 2">
    <name type="scientific">Cetraspora pellucida</name>
    <dbReference type="NCBI Taxonomy" id="1433469"/>
    <lineage>
        <taxon>Eukaryota</taxon>
        <taxon>Fungi</taxon>
        <taxon>Fungi incertae sedis</taxon>
        <taxon>Mucoromycota</taxon>
        <taxon>Glomeromycotina</taxon>
        <taxon>Glomeromycetes</taxon>
        <taxon>Diversisporales</taxon>
        <taxon>Gigasporaceae</taxon>
        <taxon>Cetraspora</taxon>
    </lineage>
</organism>
<proteinExistence type="predicted"/>
<comment type="caution">
    <text evidence="1">The sequence shown here is derived from an EMBL/GenBank/DDBJ whole genome shotgun (WGS) entry which is preliminary data.</text>
</comment>
<sequence length="59" mass="6860">MEERKEIDYRKGERKKSLEGNLRALSQAKAVGWDLAFAQYGIQSNLTLVEQHQPKELEK</sequence>
<dbReference type="Proteomes" id="UP000789366">
    <property type="component" value="Unassembled WGS sequence"/>
</dbReference>
<keyword evidence="2" id="KW-1185">Reference proteome</keyword>
<gene>
    <name evidence="1" type="ORF">SPELUC_LOCUS10729</name>
</gene>
<reference evidence="1" key="1">
    <citation type="submission" date="2021-06" db="EMBL/GenBank/DDBJ databases">
        <authorList>
            <person name="Kallberg Y."/>
            <person name="Tangrot J."/>
            <person name="Rosling A."/>
        </authorList>
    </citation>
    <scope>NUCLEOTIDE SEQUENCE</scope>
    <source>
        <strain evidence="1">28 12/20/2015</strain>
    </source>
</reference>